<dbReference type="Pfam" id="PF03544">
    <property type="entry name" value="TonB_C"/>
    <property type="match status" value="1"/>
</dbReference>
<evidence type="ECO:0000259" key="11">
    <source>
        <dbReference type="PROSITE" id="PS52015"/>
    </source>
</evidence>
<reference evidence="12 13" key="1">
    <citation type="submission" date="2019-11" db="EMBL/GenBank/DDBJ databases">
        <authorList>
            <person name="Cheng Q."/>
            <person name="Yang Z."/>
        </authorList>
    </citation>
    <scope>NUCLEOTIDE SEQUENCE [LARGE SCALE GENOMIC DNA]</scope>
    <source>
        <strain evidence="12 13">HX-22-1</strain>
    </source>
</reference>
<dbReference type="EMBL" id="WKJI01000002">
    <property type="protein sequence ID" value="MRX47685.1"/>
    <property type="molecule type" value="Genomic_DNA"/>
</dbReference>
<dbReference type="GO" id="GO:0098797">
    <property type="term" value="C:plasma membrane protein complex"/>
    <property type="evidence" value="ECO:0007669"/>
    <property type="project" value="TreeGrafter"/>
</dbReference>
<feature type="domain" description="TonB C-terminal" evidence="11">
    <location>
        <begin position="228"/>
        <end position="319"/>
    </location>
</feature>
<dbReference type="AlphaFoldDB" id="A0A7K0FQE2"/>
<dbReference type="PROSITE" id="PS52015">
    <property type="entry name" value="TONB_CTD"/>
    <property type="match status" value="1"/>
</dbReference>
<evidence type="ECO:0000256" key="7">
    <source>
        <dbReference type="ARBA" id="ARBA00022927"/>
    </source>
</evidence>
<comment type="caution">
    <text evidence="12">The sequence shown here is derived from an EMBL/GenBank/DDBJ whole genome shotgun (WGS) entry which is preliminary data.</text>
</comment>
<comment type="subcellular location">
    <subcellularLocation>
        <location evidence="1">Cell inner membrane</location>
        <topology evidence="1">Single-pass membrane protein</topology>
        <orientation evidence="1">Periplasmic side</orientation>
    </subcellularLocation>
</comment>
<evidence type="ECO:0000256" key="2">
    <source>
        <dbReference type="ARBA" id="ARBA00006555"/>
    </source>
</evidence>
<dbReference type="GO" id="GO:0015031">
    <property type="term" value="P:protein transport"/>
    <property type="evidence" value="ECO:0007669"/>
    <property type="project" value="UniProtKB-KW"/>
</dbReference>
<keyword evidence="7" id="KW-0653">Protein transport</keyword>
<keyword evidence="10" id="KW-0732">Signal</keyword>
<keyword evidence="6" id="KW-0812">Transmembrane</keyword>
<feature type="chain" id="PRO_5029592163" evidence="10">
    <location>
        <begin position="19"/>
        <end position="319"/>
    </location>
</feature>
<evidence type="ECO:0000256" key="8">
    <source>
        <dbReference type="ARBA" id="ARBA00022989"/>
    </source>
</evidence>
<dbReference type="PANTHER" id="PTHR33446">
    <property type="entry name" value="PROTEIN TONB-RELATED"/>
    <property type="match status" value="1"/>
</dbReference>
<evidence type="ECO:0000313" key="13">
    <source>
        <dbReference type="Proteomes" id="UP000462931"/>
    </source>
</evidence>
<comment type="similarity">
    <text evidence="2">Belongs to the TonB family.</text>
</comment>
<dbReference type="Proteomes" id="UP000462931">
    <property type="component" value="Unassembled WGS sequence"/>
</dbReference>
<organism evidence="12 13">
    <name type="scientific">Pedobacter puniceum</name>
    <dbReference type="NCBI Taxonomy" id="2666136"/>
    <lineage>
        <taxon>Bacteria</taxon>
        <taxon>Pseudomonadati</taxon>
        <taxon>Bacteroidota</taxon>
        <taxon>Sphingobacteriia</taxon>
        <taxon>Sphingobacteriales</taxon>
        <taxon>Sphingobacteriaceae</taxon>
        <taxon>Pedobacter</taxon>
    </lineage>
</organism>
<evidence type="ECO:0000256" key="6">
    <source>
        <dbReference type="ARBA" id="ARBA00022692"/>
    </source>
</evidence>
<accession>A0A7K0FQE2</accession>
<keyword evidence="8" id="KW-1133">Transmembrane helix</keyword>
<name>A0A7K0FQE2_9SPHI</name>
<dbReference type="SUPFAM" id="SSF74653">
    <property type="entry name" value="TolA/TonB C-terminal domain"/>
    <property type="match status" value="1"/>
</dbReference>
<keyword evidence="13" id="KW-1185">Reference proteome</keyword>
<evidence type="ECO:0000256" key="5">
    <source>
        <dbReference type="ARBA" id="ARBA00022519"/>
    </source>
</evidence>
<protein>
    <submittedName>
        <fullName evidence="12">TonB family protein</fullName>
    </submittedName>
</protein>
<evidence type="ECO:0000256" key="10">
    <source>
        <dbReference type="SAM" id="SignalP"/>
    </source>
</evidence>
<evidence type="ECO:0000256" key="1">
    <source>
        <dbReference type="ARBA" id="ARBA00004383"/>
    </source>
</evidence>
<keyword evidence="9" id="KW-0472">Membrane</keyword>
<evidence type="ECO:0000313" key="12">
    <source>
        <dbReference type="EMBL" id="MRX47685.1"/>
    </source>
</evidence>
<keyword evidence="4" id="KW-1003">Cell membrane</keyword>
<dbReference type="GO" id="GO:0055085">
    <property type="term" value="P:transmembrane transport"/>
    <property type="evidence" value="ECO:0007669"/>
    <property type="project" value="InterPro"/>
</dbReference>
<sequence>MKNVMMLLLMLIACITYAQEKQNTFYFKKNGKQVQEKDSADYIRTISPSDPGETHYKLVEHYKDGTIKTTGRTSSPKGVKYEGEVITFFDNGKRESFKTYVDNKLMGYAYEYFNNGELKYHRLYVVPTAKSDSLETNYQVLQVGDSTGRKFLDGKGNGFLEYKNNSLVEKGVYKNGFKDGLWKVENLKTNATYEEIYANGVFKSGTYKLANGETGSYTIQKQLPAFKGGSNAFWGFLSDNLKYPSEDRNARIQGRVLLKFVVEEDGSLTNFKVIQTPSESLAEEAIRVLQKSQKWEPGIERGKPVKVNFTMPILFQLSK</sequence>
<evidence type="ECO:0000256" key="4">
    <source>
        <dbReference type="ARBA" id="ARBA00022475"/>
    </source>
</evidence>
<dbReference type="RefSeq" id="WP_154287787.1">
    <property type="nucleotide sequence ID" value="NZ_WKJI01000002.1"/>
</dbReference>
<evidence type="ECO:0000256" key="9">
    <source>
        <dbReference type="ARBA" id="ARBA00023136"/>
    </source>
</evidence>
<dbReference type="InterPro" id="IPR006260">
    <property type="entry name" value="TonB/TolA_C"/>
</dbReference>
<dbReference type="Gene3D" id="3.30.1150.10">
    <property type="match status" value="1"/>
</dbReference>
<proteinExistence type="inferred from homology"/>
<dbReference type="InterPro" id="IPR037682">
    <property type="entry name" value="TonB_C"/>
</dbReference>
<dbReference type="GO" id="GO:0031992">
    <property type="term" value="F:energy transducer activity"/>
    <property type="evidence" value="ECO:0007669"/>
    <property type="project" value="TreeGrafter"/>
</dbReference>
<gene>
    <name evidence="12" type="ORF">GJJ64_10820</name>
</gene>
<dbReference type="InterPro" id="IPR051045">
    <property type="entry name" value="TonB-dependent_transducer"/>
</dbReference>
<evidence type="ECO:0000256" key="3">
    <source>
        <dbReference type="ARBA" id="ARBA00022448"/>
    </source>
</evidence>
<keyword evidence="5" id="KW-0997">Cell inner membrane</keyword>
<dbReference type="NCBIfam" id="TIGR01352">
    <property type="entry name" value="tonB_Cterm"/>
    <property type="match status" value="1"/>
</dbReference>
<keyword evidence="3" id="KW-0813">Transport</keyword>
<dbReference type="PANTHER" id="PTHR33446:SF2">
    <property type="entry name" value="PROTEIN TONB"/>
    <property type="match status" value="1"/>
</dbReference>
<dbReference type="SUPFAM" id="SSF82185">
    <property type="entry name" value="Histone H3 K4-specific methyltransferase SET7/9 N-terminal domain"/>
    <property type="match status" value="2"/>
</dbReference>
<feature type="signal peptide" evidence="10">
    <location>
        <begin position="1"/>
        <end position="18"/>
    </location>
</feature>